<accession>A0A941EG20</accession>
<protein>
    <recommendedName>
        <fullName evidence="4">Serine protease</fullName>
    </recommendedName>
</protein>
<dbReference type="RefSeq" id="WP_212521911.1">
    <property type="nucleotide sequence ID" value="NZ_JAGSOH010000156.1"/>
</dbReference>
<feature type="signal peptide" evidence="1">
    <location>
        <begin position="1"/>
        <end position="40"/>
    </location>
</feature>
<keyword evidence="1" id="KW-0732">Signal</keyword>
<dbReference type="AlphaFoldDB" id="A0A941EG20"/>
<organism evidence="2 3">
    <name type="scientific">Actinospica acidithermotolerans</name>
    <dbReference type="NCBI Taxonomy" id="2828514"/>
    <lineage>
        <taxon>Bacteria</taxon>
        <taxon>Bacillati</taxon>
        <taxon>Actinomycetota</taxon>
        <taxon>Actinomycetes</taxon>
        <taxon>Catenulisporales</taxon>
        <taxon>Actinospicaceae</taxon>
        <taxon>Actinospica</taxon>
    </lineage>
</organism>
<keyword evidence="3" id="KW-1185">Reference proteome</keyword>
<comment type="caution">
    <text evidence="2">The sequence shown here is derived from an EMBL/GenBank/DDBJ whole genome shotgun (WGS) entry which is preliminary data.</text>
</comment>
<dbReference type="EMBL" id="JAGSOH010000156">
    <property type="protein sequence ID" value="MBR7830791.1"/>
    <property type="molecule type" value="Genomic_DNA"/>
</dbReference>
<evidence type="ECO:0000256" key="1">
    <source>
        <dbReference type="SAM" id="SignalP"/>
    </source>
</evidence>
<evidence type="ECO:0000313" key="3">
    <source>
        <dbReference type="Proteomes" id="UP000676325"/>
    </source>
</evidence>
<sequence length="352" mass="36247">MNEIPGTHPTRSRRVRLTAVVSAAALATALTGVLAAQAQAATTTATTTAASAAAAHTQASTTATVTLHGRTYHVSLDKPNGIMPMLQSSKSHETMAGRHATGLHHASTNATVYPPTTSTSGLNYGGGPLQLAPQIYLDFWGSQWDSDSNGVENYMQNLFSGLGASGDTWSTVTSQYTDNSGSSPSFNGAVLAGTWVDDSSAAPSNAAQADIAAEADNAASHFGVSGTNVDIFVMSPSGTQPDGFPNAGFCAWHDWSGTVAYTNMPYVLDAGSSCGANSVQNQLDGFSIVGGHEYAEAVTDPQPSSGYTDSNGEEIGDLCAWDNDQTVNFGTGTFAMQPLYSNSAGGCVFSSQ</sequence>
<feature type="chain" id="PRO_5037358732" description="Serine protease" evidence="1">
    <location>
        <begin position="41"/>
        <end position="352"/>
    </location>
</feature>
<dbReference type="Proteomes" id="UP000676325">
    <property type="component" value="Unassembled WGS sequence"/>
</dbReference>
<gene>
    <name evidence="2" type="ORF">KDK95_31095</name>
</gene>
<evidence type="ECO:0000313" key="2">
    <source>
        <dbReference type="EMBL" id="MBR7830791.1"/>
    </source>
</evidence>
<proteinExistence type="predicted"/>
<reference evidence="2" key="1">
    <citation type="submission" date="2021-04" db="EMBL/GenBank/DDBJ databases">
        <title>Genome based classification of Actinospica acidithermotolerans sp. nov., an actinobacterium isolated from an Indonesian hot spring.</title>
        <authorList>
            <person name="Kusuma A.B."/>
            <person name="Putra K.E."/>
            <person name="Nafisah S."/>
            <person name="Loh J."/>
            <person name="Nouioui I."/>
            <person name="Goodfellow M."/>
        </authorList>
    </citation>
    <scope>NUCLEOTIDE SEQUENCE</scope>
    <source>
        <strain evidence="2">MGRD01-02</strain>
    </source>
</reference>
<name>A0A941EG20_9ACTN</name>
<evidence type="ECO:0008006" key="4">
    <source>
        <dbReference type="Google" id="ProtNLM"/>
    </source>
</evidence>